<dbReference type="PANTHER" id="PTHR30344:SF1">
    <property type="entry name" value="6-PHOSPHOGLUCONOLACTONASE"/>
    <property type="match status" value="1"/>
</dbReference>
<keyword evidence="3" id="KW-1185">Reference proteome</keyword>
<dbReference type="InterPro" id="IPR011045">
    <property type="entry name" value="N2O_reductase_N"/>
</dbReference>
<dbReference type="SUPFAM" id="SSF50974">
    <property type="entry name" value="Nitrous oxide reductase, N-terminal domain"/>
    <property type="match status" value="1"/>
</dbReference>
<proteinExistence type="inferred from homology"/>
<accession>A0AA35M4L1</accession>
<dbReference type="Pfam" id="PF10282">
    <property type="entry name" value="Lactonase"/>
    <property type="match status" value="1"/>
</dbReference>
<comment type="caution">
    <text evidence="2">The sequence shown here is derived from an EMBL/GenBank/DDBJ whole genome shotgun (WGS) entry which is preliminary data.</text>
</comment>
<comment type="similarity">
    <text evidence="1">Belongs to the cycloisomerase 2 family.</text>
</comment>
<dbReference type="Proteomes" id="UP001160390">
    <property type="component" value="Unassembled WGS sequence"/>
</dbReference>
<feature type="non-terminal residue" evidence="2">
    <location>
        <position position="1"/>
    </location>
</feature>
<dbReference type="InterPro" id="IPR019405">
    <property type="entry name" value="Lactonase_7-beta_prop"/>
</dbReference>
<dbReference type="InterPro" id="IPR015943">
    <property type="entry name" value="WD40/YVTN_repeat-like_dom_sf"/>
</dbReference>
<evidence type="ECO:0000256" key="1">
    <source>
        <dbReference type="ARBA" id="ARBA00005564"/>
    </source>
</evidence>
<evidence type="ECO:0000313" key="3">
    <source>
        <dbReference type="Proteomes" id="UP001160390"/>
    </source>
</evidence>
<evidence type="ECO:0008006" key="4">
    <source>
        <dbReference type="Google" id="ProtNLM"/>
    </source>
</evidence>
<dbReference type="InterPro" id="IPR050282">
    <property type="entry name" value="Cycloisomerase_2"/>
</dbReference>
<gene>
    <name evidence="2" type="ORF">CCHLO57077_00001606</name>
</gene>
<name>A0AA35M4L1_9HYPO</name>
<dbReference type="AlphaFoldDB" id="A0AA35M4L1"/>
<dbReference type="EMBL" id="CABFNP030001012">
    <property type="protein sequence ID" value="CAI6089989.1"/>
    <property type="molecule type" value="Genomic_DNA"/>
</dbReference>
<reference evidence="2" key="1">
    <citation type="submission" date="2023-01" db="EMBL/GenBank/DDBJ databases">
        <authorList>
            <person name="Piombo E."/>
        </authorList>
    </citation>
    <scope>NUCLEOTIDE SEQUENCE</scope>
</reference>
<organism evidence="2 3">
    <name type="scientific">Clonostachys chloroleuca</name>
    <dbReference type="NCBI Taxonomy" id="1926264"/>
    <lineage>
        <taxon>Eukaryota</taxon>
        <taxon>Fungi</taxon>
        <taxon>Dikarya</taxon>
        <taxon>Ascomycota</taxon>
        <taxon>Pezizomycotina</taxon>
        <taxon>Sordariomycetes</taxon>
        <taxon>Hypocreomycetidae</taxon>
        <taxon>Hypocreales</taxon>
        <taxon>Bionectriaceae</taxon>
        <taxon>Clonostachys</taxon>
    </lineage>
</organism>
<dbReference type="GO" id="GO:0017057">
    <property type="term" value="F:6-phosphogluconolactonase activity"/>
    <property type="evidence" value="ECO:0007669"/>
    <property type="project" value="TreeGrafter"/>
</dbReference>
<protein>
    <recommendedName>
        <fullName evidence="4">6-phosphogluconolactonase</fullName>
    </recommendedName>
</protein>
<sequence length="397" mass="42428">FIAPPVLRGIMHSKSFMLSQLLLGQAYATYLYTSSYSGVVRTLQWTESGLETISSTTECGGSASWLTLADDLLYCTDEAWSTPEGSVSTFKTLADGSLELLGKKSTRQGAVSAVVYGKDDSGLALAYYSSSAFTTWDRTDPSALELLQTEVYELEQPGANPERQEAPHPHQALLDPTGQYILVPDLGADLVRIYKTGTDDLAVTAVEPLQVPAGSGPRHAAFVKAANETYLYVVTELTNKILGYIVTYNEGSLGFEQVYESGTHGQGVEVPSTAAAAEILVSPDQKFLIVSSRYTNAFEIPNFDPSNSTQIVSDTLINFSVNHRTGALKAIQAVPAGGKNPRQFSFNRDASAVAVGLQGDGRVVIIERSKSSGRLGRFVASAEGGGEVSAVIFNEAI</sequence>
<dbReference type="PANTHER" id="PTHR30344">
    <property type="entry name" value="6-PHOSPHOGLUCONOLACTONASE-RELATED"/>
    <property type="match status" value="1"/>
</dbReference>
<dbReference type="Gene3D" id="2.130.10.10">
    <property type="entry name" value="YVTN repeat-like/Quinoprotein amine dehydrogenase"/>
    <property type="match status" value="1"/>
</dbReference>
<evidence type="ECO:0000313" key="2">
    <source>
        <dbReference type="EMBL" id="CAI6089989.1"/>
    </source>
</evidence>